<name>A0A4Z2H9C8_9TELE</name>
<accession>A0A4Z2H9C8</accession>
<reference evidence="2 3" key="1">
    <citation type="submission" date="2019-03" db="EMBL/GenBank/DDBJ databases">
        <title>First draft genome of Liparis tanakae, snailfish: a comprehensive survey of snailfish specific genes.</title>
        <authorList>
            <person name="Kim W."/>
            <person name="Song I."/>
            <person name="Jeong J.-H."/>
            <person name="Kim D."/>
            <person name="Kim S."/>
            <person name="Ryu S."/>
            <person name="Song J.Y."/>
            <person name="Lee S.K."/>
        </authorList>
    </citation>
    <scope>NUCLEOTIDE SEQUENCE [LARGE SCALE GENOMIC DNA]</scope>
    <source>
        <tissue evidence="2">Muscle</tissue>
    </source>
</reference>
<feature type="region of interest" description="Disordered" evidence="1">
    <location>
        <begin position="1"/>
        <end position="30"/>
    </location>
</feature>
<gene>
    <name evidence="2" type="ORF">EYF80_028158</name>
</gene>
<evidence type="ECO:0000256" key="1">
    <source>
        <dbReference type="SAM" id="MobiDB-lite"/>
    </source>
</evidence>
<keyword evidence="3" id="KW-1185">Reference proteome</keyword>
<evidence type="ECO:0000313" key="3">
    <source>
        <dbReference type="Proteomes" id="UP000314294"/>
    </source>
</evidence>
<evidence type="ECO:0000313" key="2">
    <source>
        <dbReference type="EMBL" id="TNN61653.1"/>
    </source>
</evidence>
<dbReference type="EMBL" id="SRLO01000312">
    <property type="protein sequence ID" value="TNN61653.1"/>
    <property type="molecule type" value="Genomic_DNA"/>
</dbReference>
<dbReference type="Proteomes" id="UP000314294">
    <property type="component" value="Unassembled WGS sequence"/>
</dbReference>
<dbReference type="AlphaFoldDB" id="A0A4Z2H9C8"/>
<protein>
    <submittedName>
        <fullName evidence="2">Uncharacterized protein</fullName>
    </submittedName>
</protein>
<organism evidence="2 3">
    <name type="scientific">Liparis tanakae</name>
    <name type="common">Tanaka's snailfish</name>
    <dbReference type="NCBI Taxonomy" id="230148"/>
    <lineage>
        <taxon>Eukaryota</taxon>
        <taxon>Metazoa</taxon>
        <taxon>Chordata</taxon>
        <taxon>Craniata</taxon>
        <taxon>Vertebrata</taxon>
        <taxon>Euteleostomi</taxon>
        <taxon>Actinopterygii</taxon>
        <taxon>Neopterygii</taxon>
        <taxon>Teleostei</taxon>
        <taxon>Neoteleostei</taxon>
        <taxon>Acanthomorphata</taxon>
        <taxon>Eupercaria</taxon>
        <taxon>Perciformes</taxon>
        <taxon>Cottioidei</taxon>
        <taxon>Cottales</taxon>
        <taxon>Liparidae</taxon>
        <taxon>Liparis</taxon>
    </lineage>
</organism>
<proteinExistence type="predicted"/>
<sequence>MTDATIGRSVSLTSVGDPLPGKKFPSSSPLATLQASSTTLPAAMRAAVEVCDSFQMVSLSTCQEKDKGGGQRTMR</sequence>
<comment type="caution">
    <text evidence="2">The sequence shown here is derived from an EMBL/GenBank/DDBJ whole genome shotgun (WGS) entry which is preliminary data.</text>
</comment>